<proteinExistence type="predicted"/>
<keyword evidence="4" id="KW-0282">Flagellum</keyword>
<reference evidence="5" key="1">
    <citation type="submission" date="2017-08" db="EMBL/GenBank/DDBJ databases">
        <authorList>
            <person name="Varghese N."/>
            <person name="Submissions S."/>
        </authorList>
    </citation>
    <scope>NUCLEOTIDE SEQUENCE [LARGE SCALE GENOMIC DNA]</scope>
    <source>
        <strain evidence="5">JC22</strain>
    </source>
</reference>
<evidence type="ECO:0000313" key="4">
    <source>
        <dbReference type="EMBL" id="SOB93031.1"/>
    </source>
</evidence>
<evidence type="ECO:0000256" key="2">
    <source>
        <dbReference type="SAM" id="MobiDB-lite"/>
    </source>
</evidence>
<dbReference type="InterPro" id="IPR021136">
    <property type="entry name" value="Flagellar_hook_control-like_C"/>
</dbReference>
<organism evidence="4 5">
    <name type="scientific">Ureibacillus xyleni</name>
    <dbReference type="NCBI Taxonomy" id="614648"/>
    <lineage>
        <taxon>Bacteria</taxon>
        <taxon>Bacillati</taxon>
        <taxon>Bacillota</taxon>
        <taxon>Bacilli</taxon>
        <taxon>Bacillales</taxon>
        <taxon>Caryophanaceae</taxon>
        <taxon>Ureibacillus</taxon>
    </lineage>
</organism>
<name>A0A285RG31_9BACL</name>
<feature type="coiled-coil region" evidence="1">
    <location>
        <begin position="222"/>
        <end position="249"/>
    </location>
</feature>
<feature type="domain" description="Flagellar hook-length control protein-like C-terminal" evidence="3">
    <location>
        <begin position="362"/>
        <end position="437"/>
    </location>
</feature>
<sequence>MNIGIMQLANVNTSTKSSALTTQTSKNSNFGEIFSQIANKEELIQNNPDNGELVNFETLEDLLNSSTIEEVLSLLGVSQNDPLTINELDSSSLENLLSGIDIQIESDEIVNFNNPEQILDTSKDVESIETNELLILDNLLNVLKINEDDFNNIVKELLGEGQLIVNDVWGLINILNNQSQELMSTSLIKGLSGEQNLPPQTVQQFLQALKIIEVVGSNSNLVVEQQNQLVKLKELLQVVSRELEVKNSQTTTRVESNLLFTNVVNFKLQNEQSNVSTTSYVKHTEQVVNTSKNQITTNSESVVTSIKQMVASKEQNESNPSNGIAPSITTTKTVTINLPVEKPAQAEAFVKEFQSLLNRTQINNSPGTMKLLVKLYPENLGSIRIEILQKDGVLSARLLASTPQAKELLDSQIQQLKSTFAQQNIQMDRIDIAQSLQETDRNTRDQSLFGNLFKQQQADQDDEEQEESKQEDTMSFDEYLLNEEV</sequence>
<evidence type="ECO:0000313" key="5">
    <source>
        <dbReference type="Proteomes" id="UP000219636"/>
    </source>
</evidence>
<evidence type="ECO:0000259" key="3">
    <source>
        <dbReference type="Pfam" id="PF02120"/>
    </source>
</evidence>
<dbReference type="EMBL" id="OBMQ01000001">
    <property type="protein sequence ID" value="SOB93031.1"/>
    <property type="molecule type" value="Genomic_DNA"/>
</dbReference>
<keyword evidence="1" id="KW-0175">Coiled coil</keyword>
<keyword evidence="4" id="KW-0966">Cell projection</keyword>
<dbReference type="Pfam" id="PF02120">
    <property type="entry name" value="Flg_hook"/>
    <property type="match status" value="1"/>
</dbReference>
<dbReference type="CDD" id="cd17470">
    <property type="entry name" value="T3SS_Flik_C"/>
    <property type="match status" value="1"/>
</dbReference>
<dbReference type="OrthoDB" id="2112988at2"/>
<keyword evidence="4" id="KW-0969">Cilium</keyword>
<protein>
    <submittedName>
        <fullName evidence="4">Flagellar hook-length control protein FliK</fullName>
    </submittedName>
</protein>
<dbReference type="Proteomes" id="UP000219636">
    <property type="component" value="Unassembled WGS sequence"/>
</dbReference>
<dbReference type="Gene3D" id="3.30.750.140">
    <property type="match status" value="1"/>
</dbReference>
<evidence type="ECO:0000256" key="1">
    <source>
        <dbReference type="SAM" id="Coils"/>
    </source>
</evidence>
<dbReference type="AlphaFoldDB" id="A0A285RG31"/>
<keyword evidence="5" id="KW-1185">Reference proteome</keyword>
<accession>A0A285RG31</accession>
<dbReference type="InterPro" id="IPR038610">
    <property type="entry name" value="FliK-like_C_sf"/>
</dbReference>
<dbReference type="RefSeq" id="WP_097072140.1">
    <property type="nucleotide sequence ID" value="NZ_OBMQ01000001.1"/>
</dbReference>
<feature type="region of interest" description="Disordered" evidence="2">
    <location>
        <begin position="450"/>
        <end position="485"/>
    </location>
</feature>
<gene>
    <name evidence="4" type="ORF">SAMN05880501_101588</name>
</gene>